<feature type="transmembrane region" description="Helical" evidence="1">
    <location>
        <begin position="6"/>
        <end position="27"/>
    </location>
</feature>
<protein>
    <submittedName>
        <fullName evidence="2">Spore cortex biosynthesis protein YabQ</fullName>
    </submittedName>
</protein>
<evidence type="ECO:0000313" key="3">
    <source>
        <dbReference type="Proteomes" id="UP000426246"/>
    </source>
</evidence>
<keyword evidence="1" id="KW-0472">Membrane</keyword>
<feature type="transmembrane region" description="Helical" evidence="1">
    <location>
        <begin position="39"/>
        <end position="61"/>
    </location>
</feature>
<feature type="transmembrane region" description="Helical" evidence="1">
    <location>
        <begin position="67"/>
        <end position="84"/>
    </location>
</feature>
<dbReference type="NCBIfam" id="TIGR02893">
    <property type="entry name" value="spore_yabQ"/>
    <property type="match status" value="1"/>
</dbReference>
<keyword evidence="1" id="KW-0812">Transmembrane</keyword>
<keyword evidence="1" id="KW-1133">Transmembrane helix</keyword>
<proteinExistence type="predicted"/>
<dbReference type="OrthoDB" id="1653819at2"/>
<evidence type="ECO:0000313" key="2">
    <source>
        <dbReference type="EMBL" id="QGQ93696.1"/>
    </source>
</evidence>
<accession>A0A6B8REB3</accession>
<dbReference type="InterPro" id="IPR019074">
    <property type="entry name" value="YabQ"/>
</dbReference>
<dbReference type="AlphaFoldDB" id="A0A6B8REB3"/>
<dbReference type="KEGG" id="ppsc:EHS13_01550"/>
<dbReference type="EMBL" id="CP034235">
    <property type="protein sequence ID" value="QGQ93696.1"/>
    <property type="molecule type" value="Genomic_DNA"/>
</dbReference>
<evidence type="ECO:0000256" key="1">
    <source>
        <dbReference type="SAM" id="Phobius"/>
    </source>
</evidence>
<reference evidence="3" key="1">
    <citation type="submission" date="2018-11" db="EMBL/GenBank/DDBJ databases">
        <title>Complete genome sequence of Paenibacillus sp. ML311-T8.</title>
        <authorList>
            <person name="Nam Y.-D."/>
            <person name="Kang J."/>
            <person name="Chung W.-H."/>
            <person name="Park Y.S."/>
        </authorList>
    </citation>
    <scope>NUCLEOTIDE SEQUENCE [LARGE SCALE GENOMIC DNA]</scope>
    <source>
        <strain evidence="3">ML311-T8</strain>
    </source>
</reference>
<feature type="transmembrane region" description="Helical" evidence="1">
    <location>
        <begin position="116"/>
        <end position="136"/>
    </location>
</feature>
<dbReference type="Proteomes" id="UP000426246">
    <property type="component" value="Chromosome"/>
</dbReference>
<organism evidence="2 3">
    <name type="scientific">Paenibacillus psychroresistens</name>
    <dbReference type="NCBI Taxonomy" id="1778678"/>
    <lineage>
        <taxon>Bacteria</taxon>
        <taxon>Bacillati</taxon>
        <taxon>Bacillota</taxon>
        <taxon>Bacilli</taxon>
        <taxon>Bacillales</taxon>
        <taxon>Paenibacillaceae</taxon>
        <taxon>Paenibacillus</taxon>
    </lineage>
</organism>
<sequence>MNLNHQFLTMALMIGCGLGLGVFFDIYRVLTDKLKLSRWIISILDIMYGLIAAVAVFRVLYYSNYGQLRFFIFVALILGIYLYYKWFSKLVIQFVFNLIKGLEWLWNLLIVRPVQLFYSILTIFFGFFKVLTIFFYKLMLQLSYPLQFLTRRLIRIIQRLFHLS</sequence>
<dbReference type="RefSeq" id="WP_155698688.1">
    <property type="nucleotide sequence ID" value="NZ_CP034235.1"/>
</dbReference>
<gene>
    <name evidence="2" type="primary">yabQ</name>
    <name evidence="2" type="ORF">EHS13_01550</name>
</gene>
<dbReference type="Pfam" id="PF09578">
    <property type="entry name" value="Spore_YabQ"/>
    <property type="match status" value="1"/>
</dbReference>
<name>A0A6B8REB3_9BACL</name>
<keyword evidence="3" id="KW-1185">Reference proteome</keyword>